<dbReference type="Pfam" id="PF12854">
    <property type="entry name" value="PPR_1"/>
    <property type="match status" value="1"/>
</dbReference>
<dbReference type="Proteomes" id="UP001064489">
    <property type="component" value="Chromosome 9"/>
</dbReference>
<dbReference type="InterPro" id="IPR002885">
    <property type="entry name" value="PPR_rpt"/>
</dbReference>
<keyword evidence="2" id="KW-0677">Repeat</keyword>
<dbReference type="InterPro" id="IPR011990">
    <property type="entry name" value="TPR-like_helical_dom_sf"/>
</dbReference>
<reference evidence="4" key="1">
    <citation type="journal article" date="2022" name="Plant J.">
        <title>Strategies of tolerance reflected in two North American maple genomes.</title>
        <authorList>
            <person name="McEvoy S.L."/>
            <person name="Sezen U.U."/>
            <person name="Trouern-Trend A."/>
            <person name="McMahon S.M."/>
            <person name="Schaberg P.G."/>
            <person name="Yang J."/>
            <person name="Wegrzyn J.L."/>
            <person name="Swenson N.G."/>
        </authorList>
    </citation>
    <scope>NUCLEOTIDE SEQUENCE</scope>
    <source>
        <strain evidence="4">91603</strain>
    </source>
</reference>
<evidence type="ECO:0000256" key="3">
    <source>
        <dbReference type="PROSITE-ProRule" id="PRU00708"/>
    </source>
</evidence>
<sequence>MKRGFEPDLVTVTTLLRGLCLNGKVFIAIKVFDKMTEIRFQSNESICRILINSLCKIHKIDFAIELRRRMIYAANVITYSVITHALCKDGSVDEAIKMFFEMIGKRICLDVVVYGSLINGLCGLNRLKEVVDFFMRWSVKEFLQI</sequence>
<evidence type="ECO:0000256" key="2">
    <source>
        <dbReference type="ARBA" id="ARBA00022737"/>
    </source>
</evidence>
<dbReference type="Gene3D" id="1.25.40.10">
    <property type="entry name" value="Tetratricopeptide repeat domain"/>
    <property type="match status" value="2"/>
</dbReference>
<dbReference type="PANTHER" id="PTHR46128:SF73">
    <property type="entry name" value="CRIB DOMAIN-CONTAINING PROTEIN"/>
    <property type="match status" value="1"/>
</dbReference>
<dbReference type="Pfam" id="PF13041">
    <property type="entry name" value="PPR_2"/>
    <property type="match status" value="1"/>
</dbReference>
<evidence type="ECO:0000313" key="5">
    <source>
        <dbReference type="Proteomes" id="UP001064489"/>
    </source>
</evidence>
<reference evidence="4" key="2">
    <citation type="submission" date="2023-02" db="EMBL/GenBank/DDBJ databases">
        <authorList>
            <person name="Swenson N.G."/>
            <person name="Wegrzyn J.L."/>
            <person name="Mcevoy S.L."/>
        </authorList>
    </citation>
    <scope>NUCLEOTIDE SEQUENCE</scope>
    <source>
        <strain evidence="4">91603</strain>
        <tissue evidence="4">Leaf</tissue>
    </source>
</reference>
<dbReference type="Pfam" id="PF01535">
    <property type="entry name" value="PPR"/>
    <property type="match status" value="1"/>
</dbReference>
<keyword evidence="5" id="KW-1185">Reference proteome</keyword>
<dbReference type="PROSITE" id="PS51375">
    <property type="entry name" value="PPR"/>
    <property type="match status" value="2"/>
</dbReference>
<evidence type="ECO:0000256" key="1">
    <source>
        <dbReference type="ARBA" id="ARBA00007626"/>
    </source>
</evidence>
<proteinExistence type="inferred from homology"/>
<dbReference type="NCBIfam" id="TIGR00756">
    <property type="entry name" value="PPR"/>
    <property type="match status" value="2"/>
</dbReference>
<accession>A0AAD5JVW3</accession>
<evidence type="ECO:0008006" key="6">
    <source>
        <dbReference type="Google" id="ProtNLM"/>
    </source>
</evidence>
<organism evidence="4 5">
    <name type="scientific">Acer negundo</name>
    <name type="common">Box elder</name>
    <dbReference type="NCBI Taxonomy" id="4023"/>
    <lineage>
        <taxon>Eukaryota</taxon>
        <taxon>Viridiplantae</taxon>
        <taxon>Streptophyta</taxon>
        <taxon>Embryophyta</taxon>
        <taxon>Tracheophyta</taxon>
        <taxon>Spermatophyta</taxon>
        <taxon>Magnoliopsida</taxon>
        <taxon>eudicotyledons</taxon>
        <taxon>Gunneridae</taxon>
        <taxon>Pentapetalae</taxon>
        <taxon>rosids</taxon>
        <taxon>malvids</taxon>
        <taxon>Sapindales</taxon>
        <taxon>Sapindaceae</taxon>
        <taxon>Hippocastanoideae</taxon>
        <taxon>Acereae</taxon>
        <taxon>Acer</taxon>
    </lineage>
</organism>
<gene>
    <name evidence="4" type="ORF">LWI28_008134</name>
</gene>
<dbReference type="InterPro" id="IPR050872">
    <property type="entry name" value="PPR_P_subfamily"/>
</dbReference>
<dbReference type="AlphaFoldDB" id="A0AAD5JVW3"/>
<comment type="caution">
    <text evidence="4">The sequence shown here is derived from an EMBL/GenBank/DDBJ whole genome shotgun (WGS) entry which is preliminary data.</text>
</comment>
<dbReference type="EMBL" id="JAJSOW010000001">
    <property type="protein sequence ID" value="KAI9200447.1"/>
    <property type="molecule type" value="Genomic_DNA"/>
</dbReference>
<feature type="repeat" description="PPR" evidence="3">
    <location>
        <begin position="75"/>
        <end position="109"/>
    </location>
</feature>
<evidence type="ECO:0000313" key="4">
    <source>
        <dbReference type="EMBL" id="KAI9200447.1"/>
    </source>
</evidence>
<name>A0AAD5JVW3_ACENE</name>
<dbReference type="PANTHER" id="PTHR46128">
    <property type="entry name" value="MITOCHONDRIAL GROUP I INTRON SPLICING FACTOR CCM1"/>
    <property type="match status" value="1"/>
</dbReference>
<feature type="repeat" description="PPR" evidence="3">
    <location>
        <begin position="8"/>
        <end position="42"/>
    </location>
</feature>
<comment type="similarity">
    <text evidence="1">Belongs to the PPR family. P subfamily.</text>
</comment>
<protein>
    <recommendedName>
        <fullName evidence="6">Pentatricopeptide repeat-containing protein</fullName>
    </recommendedName>
</protein>